<name>A0AAP0P462_9MAGN</name>
<keyword evidence="1" id="KW-1133">Transmembrane helix</keyword>
<reference evidence="3 4" key="1">
    <citation type="submission" date="2024-01" db="EMBL/GenBank/DDBJ databases">
        <title>Genome assemblies of Stephania.</title>
        <authorList>
            <person name="Yang L."/>
        </authorList>
    </citation>
    <scope>NUCLEOTIDE SEQUENCE [LARGE SCALE GENOMIC DNA]</scope>
    <source>
        <strain evidence="3">QJT</strain>
        <tissue evidence="3">Leaf</tissue>
    </source>
</reference>
<dbReference type="Proteomes" id="UP001417504">
    <property type="component" value="Unassembled WGS sequence"/>
</dbReference>
<sequence length="420" mass="48518">MDCKPHAPHLPDDVLRCIVDRLGSLVCFAAFRSVCKSWRSFFLQHYRYLVLPPPPWIMLPNPDLANSTTSPSVYNLYGFEEQKLCYQCKIPDNCTEFIGSSGTWLVYKDNEGDKLRVWNPLSLIEISLPLLMKNGEVDSSIAYDKVVVSCTGPLIKNVEDVQIGLIYNKGSKLACIRLGDKEWTTIGSDSFPTTSIEHNITDLVFYNGKFYFVDQFGAVYVCDENVHVPCDRDYHYCVPRIAMKLIDSRFTSYDCVIVYMFYLVEVEGELMLVMQFHKEKWQYLDKRFKVFKLDLDRRGKEYFVHEHHLKGYSLFFNNCYGSMAVRTVSGRSRIYVKTNVPDATSEIRNHQMVEFNYMKRYGSVFSEVTKLHCHSTHPVWIIPKSTNELIKTKSSTGFLGLTGVAFLFCAYNYIISLVHN</sequence>
<keyword evidence="1" id="KW-0472">Membrane</keyword>
<dbReference type="InterPro" id="IPR005174">
    <property type="entry name" value="KIB1-4_b-propeller"/>
</dbReference>
<dbReference type="InterPro" id="IPR036047">
    <property type="entry name" value="F-box-like_dom_sf"/>
</dbReference>
<dbReference type="InterPro" id="IPR050942">
    <property type="entry name" value="F-box_BR-signaling"/>
</dbReference>
<protein>
    <recommendedName>
        <fullName evidence="2">F-box domain-containing protein</fullName>
    </recommendedName>
</protein>
<keyword evidence="1" id="KW-0812">Transmembrane</keyword>
<feature type="transmembrane region" description="Helical" evidence="1">
    <location>
        <begin position="397"/>
        <end position="418"/>
    </location>
</feature>
<dbReference type="PANTHER" id="PTHR44259">
    <property type="entry name" value="OS07G0183000 PROTEIN-RELATED"/>
    <property type="match status" value="1"/>
</dbReference>
<keyword evidence="4" id="KW-1185">Reference proteome</keyword>
<dbReference type="EMBL" id="JBBNAE010000004">
    <property type="protein sequence ID" value="KAK9130432.1"/>
    <property type="molecule type" value="Genomic_DNA"/>
</dbReference>
<organism evidence="3 4">
    <name type="scientific">Stephania japonica</name>
    <dbReference type="NCBI Taxonomy" id="461633"/>
    <lineage>
        <taxon>Eukaryota</taxon>
        <taxon>Viridiplantae</taxon>
        <taxon>Streptophyta</taxon>
        <taxon>Embryophyta</taxon>
        <taxon>Tracheophyta</taxon>
        <taxon>Spermatophyta</taxon>
        <taxon>Magnoliopsida</taxon>
        <taxon>Ranunculales</taxon>
        <taxon>Menispermaceae</taxon>
        <taxon>Menispermoideae</taxon>
        <taxon>Cissampelideae</taxon>
        <taxon>Stephania</taxon>
    </lineage>
</organism>
<evidence type="ECO:0000313" key="4">
    <source>
        <dbReference type="Proteomes" id="UP001417504"/>
    </source>
</evidence>
<feature type="domain" description="F-box" evidence="2">
    <location>
        <begin position="10"/>
        <end position="51"/>
    </location>
</feature>
<dbReference type="Pfam" id="PF03478">
    <property type="entry name" value="Beta-prop_KIB1-4"/>
    <property type="match status" value="1"/>
</dbReference>
<dbReference type="AlphaFoldDB" id="A0AAP0P462"/>
<dbReference type="SMART" id="SM00256">
    <property type="entry name" value="FBOX"/>
    <property type="match status" value="1"/>
</dbReference>
<evidence type="ECO:0000313" key="3">
    <source>
        <dbReference type="EMBL" id="KAK9130432.1"/>
    </source>
</evidence>
<accession>A0AAP0P462</accession>
<gene>
    <name evidence="3" type="ORF">Sjap_010919</name>
</gene>
<evidence type="ECO:0000256" key="1">
    <source>
        <dbReference type="SAM" id="Phobius"/>
    </source>
</evidence>
<evidence type="ECO:0000259" key="2">
    <source>
        <dbReference type="SMART" id="SM00256"/>
    </source>
</evidence>
<dbReference type="Pfam" id="PF00646">
    <property type="entry name" value="F-box"/>
    <property type="match status" value="1"/>
</dbReference>
<comment type="caution">
    <text evidence="3">The sequence shown here is derived from an EMBL/GenBank/DDBJ whole genome shotgun (WGS) entry which is preliminary data.</text>
</comment>
<proteinExistence type="predicted"/>
<dbReference type="SUPFAM" id="SSF81383">
    <property type="entry name" value="F-box domain"/>
    <property type="match status" value="1"/>
</dbReference>
<dbReference type="InterPro" id="IPR001810">
    <property type="entry name" value="F-box_dom"/>
</dbReference>